<reference evidence="2" key="1">
    <citation type="submission" date="2023-03" db="EMBL/GenBank/DDBJ databases">
        <title>Massive genome expansion in bonnet fungi (Mycena s.s.) driven by repeated elements and novel gene families across ecological guilds.</title>
        <authorList>
            <consortium name="Lawrence Berkeley National Laboratory"/>
            <person name="Harder C.B."/>
            <person name="Miyauchi S."/>
            <person name="Viragh M."/>
            <person name="Kuo A."/>
            <person name="Thoen E."/>
            <person name="Andreopoulos B."/>
            <person name="Lu D."/>
            <person name="Skrede I."/>
            <person name="Drula E."/>
            <person name="Henrissat B."/>
            <person name="Morin E."/>
            <person name="Kohler A."/>
            <person name="Barry K."/>
            <person name="LaButti K."/>
            <person name="Morin E."/>
            <person name="Salamov A."/>
            <person name="Lipzen A."/>
            <person name="Mereny Z."/>
            <person name="Hegedus B."/>
            <person name="Baldrian P."/>
            <person name="Stursova M."/>
            <person name="Weitz H."/>
            <person name="Taylor A."/>
            <person name="Grigoriev I.V."/>
            <person name="Nagy L.G."/>
            <person name="Martin F."/>
            <person name="Kauserud H."/>
        </authorList>
    </citation>
    <scope>NUCLEOTIDE SEQUENCE</scope>
    <source>
        <strain evidence="2">CBHHK067</strain>
    </source>
</reference>
<sequence>DLVRDNMIFNMLGIPGHGQGADMNMERNIGHVKQLFAARGMYGDWDRLANISAAIDVLTSVKSNVAISMDASYAGKSHKAVDTSDLVWRTKANRSAKTTTDIFSTGERLLKSSTIAMFNKNRRSLLKGIVPEPEEDELPLLDLALEPPEE</sequence>
<evidence type="ECO:0000259" key="1">
    <source>
        <dbReference type="Pfam" id="PF20231"/>
    </source>
</evidence>
<dbReference type="EMBL" id="JARKIE010000030">
    <property type="protein sequence ID" value="KAJ7697337.1"/>
    <property type="molecule type" value="Genomic_DNA"/>
</dbReference>
<evidence type="ECO:0000313" key="3">
    <source>
        <dbReference type="Proteomes" id="UP001221757"/>
    </source>
</evidence>
<comment type="caution">
    <text evidence="2">The sequence shown here is derived from an EMBL/GenBank/DDBJ whole genome shotgun (WGS) entry which is preliminary data.</text>
</comment>
<organism evidence="2 3">
    <name type="scientific">Mycena rosella</name>
    <name type="common">Pink bonnet</name>
    <name type="synonym">Agaricus rosellus</name>
    <dbReference type="NCBI Taxonomy" id="1033263"/>
    <lineage>
        <taxon>Eukaryota</taxon>
        <taxon>Fungi</taxon>
        <taxon>Dikarya</taxon>
        <taxon>Basidiomycota</taxon>
        <taxon>Agaricomycotina</taxon>
        <taxon>Agaricomycetes</taxon>
        <taxon>Agaricomycetidae</taxon>
        <taxon>Agaricales</taxon>
        <taxon>Marasmiineae</taxon>
        <taxon>Mycenaceae</taxon>
        <taxon>Mycena</taxon>
    </lineage>
</organism>
<proteinExistence type="predicted"/>
<dbReference type="Pfam" id="PF20231">
    <property type="entry name" value="DUF6589"/>
    <property type="match status" value="1"/>
</dbReference>
<accession>A0AAD7DQG7</accession>
<gene>
    <name evidence="2" type="ORF">B0H17DRAFT_870215</name>
</gene>
<name>A0AAD7DQG7_MYCRO</name>
<dbReference type="InterPro" id="IPR046496">
    <property type="entry name" value="DUF6589"/>
</dbReference>
<evidence type="ECO:0000313" key="2">
    <source>
        <dbReference type="EMBL" id="KAJ7697337.1"/>
    </source>
</evidence>
<feature type="non-terminal residue" evidence="2">
    <location>
        <position position="1"/>
    </location>
</feature>
<dbReference type="Proteomes" id="UP001221757">
    <property type="component" value="Unassembled WGS sequence"/>
</dbReference>
<keyword evidence="3" id="KW-1185">Reference proteome</keyword>
<protein>
    <recommendedName>
        <fullName evidence="1">DUF6589 domain-containing protein</fullName>
    </recommendedName>
</protein>
<feature type="non-terminal residue" evidence="2">
    <location>
        <position position="150"/>
    </location>
</feature>
<feature type="domain" description="DUF6589" evidence="1">
    <location>
        <begin position="1"/>
        <end position="78"/>
    </location>
</feature>
<dbReference type="AlphaFoldDB" id="A0AAD7DQG7"/>